<accession>M1PKA5</accession>
<dbReference type="Gene3D" id="2.40.50.260">
    <property type="entry name" value="Nucleic acid-binding protein domain"/>
    <property type="match status" value="1"/>
</dbReference>
<dbReference type="Pfam" id="PF06714">
    <property type="entry name" value="Gp5_OB"/>
    <property type="match status" value="1"/>
</dbReference>
<name>M1PKA5_9CAUD</name>
<dbReference type="SUPFAM" id="SSF69349">
    <property type="entry name" value="Phage fibre proteins"/>
    <property type="match status" value="1"/>
</dbReference>
<proteinExistence type="predicted"/>
<dbReference type="InterPro" id="IPR009590">
    <property type="entry name" value="Gp5_OB_N"/>
</dbReference>
<protein>
    <recommendedName>
        <fullName evidence="1">Protein Gp5 N-terminal OB-fold domain-containing protein</fullName>
    </recommendedName>
</protein>
<gene>
    <name evidence="2" type="ORF">CPYG_00070</name>
</gene>
<evidence type="ECO:0000259" key="1">
    <source>
        <dbReference type="Pfam" id="PF06714"/>
    </source>
</evidence>
<sequence>MASTIDGIFNEREVNFVGKDGFFWWVGEVEDNEDPMELGRVKVRILGFYTNFQGGTVADLPSTALPWATVLQHTSQAGNDGQGESSGQLQPGAIVMGFFMDGEHAQMPIVLGVMRVNKSDATKKTRDFAFTDQKIPTGVAPNSSAIHPGDKNIGNPLAPLRQSTNNTVGIPGSTTTIIGGSGSPKNIGSFKDINGSYANPIKPLDPTQPIPAANGVGGPWKTLEYKLSYLIEDLANTAATLVKAEGGEYLDLVSGKLITKAELTININNYLGSLFAQVISAMRQALINLAEDLKLANMLLLSTGVPYNIITSVQTAITKVLTSAVALDASIATYTATPLKTVTDVLDKYLSNSLNKSTFVVNTVDTITSNIITDVAKIIKDIGDLTKSITTTVNGVGEATTIITAWEKSTGIFHLQDAVRYDVVNISSIIQLINDFDSKISNRPINTSKSFGWYPLVGITDKTKTETTFSDIYDDADPYLTSAKNHVNGSYELYLGTPGRQGEVQKKVNGTTHTSLLYNNSHYAEKKARDQYRKDNPDATDAEITAAVESYRLKQTNNKGDIGSTVADHISWAGVLTQEVHGDDCKLVNGSYARTIDGDYHLKITGNCHLEVGGGFFLSAEGYDSTTNTTQKHAIKFGSDVDMNIVGAALEMHSSEFRLNSTVSKITGIQYENSYQQQSNSGLELTFNAESSIQIVTPHILELINTEKPTSNKQLVGKRTVVNGGVEIMMKPTKASDYYVSLTNTKASYKQIIPDSYTIKRGSDTLSSV</sequence>
<evidence type="ECO:0000313" key="2">
    <source>
        <dbReference type="EMBL" id="AGF91365.1"/>
    </source>
</evidence>
<feature type="domain" description="Protein Gp5 N-terminal OB-fold" evidence="1">
    <location>
        <begin position="58"/>
        <end position="153"/>
    </location>
</feature>
<dbReference type="SUPFAM" id="SSF69255">
    <property type="entry name" value="gp5 N-terminal domain-like"/>
    <property type="match status" value="1"/>
</dbReference>
<dbReference type="Proteomes" id="UP000502917">
    <property type="component" value="Segment"/>
</dbReference>
<dbReference type="EMBL" id="JF974306">
    <property type="protein sequence ID" value="AGF91365.1"/>
    <property type="molecule type" value="Genomic_DNA"/>
</dbReference>
<evidence type="ECO:0000313" key="3">
    <source>
        <dbReference type="Proteomes" id="UP000502917"/>
    </source>
</evidence>
<reference evidence="2 3" key="1">
    <citation type="submission" date="2010-12" db="EMBL/GenBank/DDBJ databases">
        <title>The Genome Sequence of Cyanophage P-SS1.</title>
        <authorList>
            <consortium name="The Broad Institute Genome Sequencing Platform"/>
            <person name="Henn M.R."/>
            <person name="Sullivan M.S."/>
            <person name="Osburne M.S."/>
            <person name="Levin J."/>
            <person name="Malboeuf C."/>
            <person name="Casali M."/>
            <person name="Russ C."/>
            <person name="Lennon N."/>
            <person name="Chapman S.B."/>
            <person name="Erlich R."/>
            <person name="Young S.K."/>
            <person name="Yandava C."/>
            <person name="Zeng Q."/>
            <person name="Alvarado L."/>
            <person name="Anderson S."/>
            <person name="Berlin A."/>
            <person name="Chen Z."/>
            <person name="Freedman E."/>
            <person name="Gellesch M."/>
            <person name="Goldberg J."/>
            <person name="Green L."/>
            <person name="Griggs A."/>
            <person name="Gujja S."/>
            <person name="Heilman E.R."/>
            <person name="Heiman D."/>
            <person name="Hollinger A."/>
            <person name="Howarth C."/>
            <person name="Larson L."/>
            <person name="Mehta T."/>
            <person name="Pearson M."/>
            <person name="Roberts A."/>
            <person name="Ryan E."/>
            <person name="Saif S."/>
            <person name="Shea T."/>
            <person name="Shenoy N."/>
            <person name="Sisk P."/>
            <person name="Stolte C."/>
            <person name="Sykes S."/>
            <person name="White J."/>
            <person name="Yu Q."/>
            <person name="Coleman M.L."/>
            <person name="Huang K.H."/>
            <person name="Weigele P.R."/>
            <person name="DeFrancesco A.S."/>
            <person name="Kern S.E."/>
            <person name="Thompson L.R."/>
            <person name="Fu R."/>
            <person name="Hombeck B."/>
            <person name="Chisholm S.W."/>
            <person name="Haas B."/>
            <person name="Nusbaum C."/>
            <person name="Birren B."/>
        </authorList>
    </citation>
    <scope>NUCLEOTIDE SEQUENCE [LARGE SCALE GENOMIC DNA]</scope>
    <source>
        <strain evidence="2 3">P-SS1</strain>
    </source>
</reference>
<organism evidence="2 3">
    <name type="scientific">Cyanophage P-SS1</name>
    <dbReference type="NCBI Taxonomy" id="889957"/>
    <lineage>
        <taxon>Viruses</taxon>
        <taxon>Duplodnaviria</taxon>
        <taxon>Heunggongvirae</taxon>
        <taxon>Uroviricota</taxon>
        <taxon>Caudoviricetes</taxon>
        <taxon>Pantevenvirales</taxon>
        <taxon>Kyanoviridae</taxon>
        <taxon>Ronodorvirus</taxon>
        <taxon>Ronodorvirus ssm4</taxon>
    </lineage>
</organism>